<sequence length="535" mass="54106">MIDDRTEWRPTTASTGLVVFVTLLTATVLVRAIGVAVPAALGGAGAVALALAVWTAGWDRHRTLGTVLTSLLALPIGVGVVAATVGTVIVLAGVFFPVESLSRLPATVVDLSARAMVVVGAAAAVFGASVAIGHVLDRDTARRTAEASLKTTIPPLGVGLVLVASEALRYLESTRDAPGVGAVLGDVLRTATTVVFEPPAVRPSVTTFLLLVAAALLVVRRTVGALPLTELTTDPAVERAVASVRSWLLRAAVVAGFGVPVGFFTDYVFPPERLQSVVTPPAFDLLTAVTTAPPARRLAWRVIVLCVATLVAVAVLRRTAQTAADRIGAAVAPFAAGSGVLVAAALVAGPVLSAARGWVAATLPGEFGPQFRELSGSVVDFYGPVPIVLTGVGFVLLVAAVVAMCLWLVLLTKYLDDRTAGVGIASGALFVVAAFAGVVGVPTALLFASLVAAVLVWDVGEFGTTLGEEIGRRADTRRAELVHTTGTLAIGGVGVAVAVAVTDAAVGAVTVADGAVVAGLVVAVAGLLALLVALR</sequence>
<accession>A0A4D6KED0</accession>
<dbReference type="EMBL" id="CP039375">
    <property type="protein sequence ID" value="QCD65692.1"/>
    <property type="molecule type" value="Genomic_DNA"/>
</dbReference>
<feature type="transmembrane region" description="Helical" evidence="1">
    <location>
        <begin position="115"/>
        <end position="136"/>
    </location>
</feature>
<feature type="transmembrane region" description="Helical" evidence="1">
    <location>
        <begin position="247"/>
        <end position="269"/>
    </location>
</feature>
<feature type="transmembrane region" description="Helical" evidence="1">
    <location>
        <begin position="422"/>
        <end position="439"/>
    </location>
</feature>
<feature type="transmembrane region" description="Helical" evidence="1">
    <location>
        <begin position="39"/>
        <end position="58"/>
    </location>
</feature>
<proteinExistence type="predicted"/>
<reference evidence="2 3" key="2">
    <citation type="submission" date="2019-04" db="EMBL/GenBank/DDBJ databases">
        <authorList>
            <person name="Yang S."/>
            <person name="Wei W."/>
        </authorList>
    </citation>
    <scope>NUCLEOTIDE SEQUENCE [LARGE SCALE GENOMIC DNA]</scope>
    <source>
        <strain evidence="3">ZP60</strain>
    </source>
</reference>
<organism evidence="2 3">
    <name type="scientific">Halomicrobium mukohataei</name>
    <dbReference type="NCBI Taxonomy" id="57705"/>
    <lineage>
        <taxon>Archaea</taxon>
        <taxon>Methanobacteriati</taxon>
        <taxon>Methanobacteriota</taxon>
        <taxon>Stenosarchaea group</taxon>
        <taxon>Halobacteria</taxon>
        <taxon>Halobacteriales</taxon>
        <taxon>Haloarculaceae</taxon>
        <taxon>Halomicrobium</taxon>
    </lineage>
</organism>
<keyword evidence="1" id="KW-1133">Transmembrane helix</keyword>
<reference evidence="2 3" key="1">
    <citation type="submission" date="2019-04" db="EMBL/GenBank/DDBJ databases">
        <title>Complete genome sequence of Arthrobacter sp. ZXY-2 associated with effective atrazine degradation and salt adaptation.</title>
        <authorList>
            <person name="Zhao X."/>
        </authorList>
    </citation>
    <scope>NUCLEOTIDE SEQUENCE [LARGE SCALE GENOMIC DNA]</scope>
    <source>
        <strain evidence="3">ZP60</strain>
    </source>
</reference>
<feature type="transmembrane region" description="Helical" evidence="1">
    <location>
        <begin position="328"/>
        <end position="348"/>
    </location>
</feature>
<evidence type="ECO:0000256" key="1">
    <source>
        <dbReference type="SAM" id="Phobius"/>
    </source>
</evidence>
<dbReference type="InterPro" id="IPR055941">
    <property type="entry name" value="DUF7519"/>
</dbReference>
<dbReference type="AlphaFoldDB" id="A0A4D6KED0"/>
<name>A0A4D6KED0_9EURY</name>
<feature type="transmembrane region" description="Helical" evidence="1">
    <location>
        <begin position="488"/>
        <end position="509"/>
    </location>
</feature>
<feature type="transmembrane region" description="Helical" evidence="1">
    <location>
        <begin position="298"/>
        <end position="316"/>
    </location>
</feature>
<dbReference type="Pfam" id="PF24363">
    <property type="entry name" value="DUF7519"/>
    <property type="match status" value="1"/>
</dbReference>
<dbReference type="OMA" id="IAIICIC"/>
<protein>
    <submittedName>
        <fullName evidence="2">Uncharacterized protein</fullName>
    </submittedName>
</protein>
<dbReference type="KEGG" id="halz:E5139_08635"/>
<keyword evidence="1" id="KW-0472">Membrane</keyword>
<dbReference type="GeneID" id="42178997"/>
<feature type="transmembrane region" description="Helical" evidence="1">
    <location>
        <begin position="445"/>
        <end position="467"/>
    </location>
</feature>
<evidence type="ECO:0000313" key="3">
    <source>
        <dbReference type="Proteomes" id="UP000297053"/>
    </source>
</evidence>
<gene>
    <name evidence="2" type="ORF">E5139_08635</name>
</gene>
<feature type="transmembrane region" description="Helical" evidence="1">
    <location>
        <begin position="12"/>
        <end position="33"/>
    </location>
</feature>
<feature type="transmembrane region" description="Helical" evidence="1">
    <location>
        <begin position="387"/>
        <end position="410"/>
    </location>
</feature>
<evidence type="ECO:0000313" key="2">
    <source>
        <dbReference type="EMBL" id="QCD65692.1"/>
    </source>
</evidence>
<keyword evidence="1" id="KW-0812">Transmembrane</keyword>
<feature type="transmembrane region" description="Helical" evidence="1">
    <location>
        <begin position="70"/>
        <end position="95"/>
    </location>
</feature>
<dbReference type="Proteomes" id="UP000297053">
    <property type="component" value="Chromosome"/>
</dbReference>
<dbReference type="RefSeq" id="WP_015762065.1">
    <property type="nucleotide sequence ID" value="NZ_CP039375.1"/>
</dbReference>
<feature type="transmembrane region" description="Helical" evidence="1">
    <location>
        <begin position="515"/>
        <end position="534"/>
    </location>
</feature>